<evidence type="ECO:0000256" key="1">
    <source>
        <dbReference type="SAM" id="MobiDB-lite"/>
    </source>
</evidence>
<organism evidence="2 3">
    <name type="scientific">Rhynchophorus ferrugineus</name>
    <name type="common">Red palm weevil</name>
    <name type="synonym">Curculio ferrugineus</name>
    <dbReference type="NCBI Taxonomy" id="354439"/>
    <lineage>
        <taxon>Eukaryota</taxon>
        <taxon>Metazoa</taxon>
        <taxon>Ecdysozoa</taxon>
        <taxon>Arthropoda</taxon>
        <taxon>Hexapoda</taxon>
        <taxon>Insecta</taxon>
        <taxon>Pterygota</taxon>
        <taxon>Neoptera</taxon>
        <taxon>Endopterygota</taxon>
        <taxon>Coleoptera</taxon>
        <taxon>Polyphaga</taxon>
        <taxon>Cucujiformia</taxon>
        <taxon>Curculionidae</taxon>
        <taxon>Dryophthorinae</taxon>
        <taxon>Rhynchophorus</taxon>
    </lineage>
</organism>
<gene>
    <name evidence="2" type="ORF">GWI33_009310</name>
</gene>
<dbReference type="AlphaFoldDB" id="A0A834IDI4"/>
<proteinExistence type="predicted"/>
<dbReference type="Proteomes" id="UP000625711">
    <property type="component" value="Unassembled WGS sequence"/>
</dbReference>
<accession>A0A834IDI4</accession>
<evidence type="ECO:0000313" key="3">
    <source>
        <dbReference type="Proteomes" id="UP000625711"/>
    </source>
</evidence>
<evidence type="ECO:0000313" key="2">
    <source>
        <dbReference type="EMBL" id="KAF7277699.1"/>
    </source>
</evidence>
<feature type="region of interest" description="Disordered" evidence="1">
    <location>
        <begin position="28"/>
        <end position="47"/>
    </location>
</feature>
<reference evidence="2" key="1">
    <citation type="submission" date="2020-08" db="EMBL/GenBank/DDBJ databases">
        <title>Genome sequencing and assembly of the red palm weevil Rhynchophorus ferrugineus.</title>
        <authorList>
            <person name="Dias G.B."/>
            <person name="Bergman C.M."/>
            <person name="Manee M."/>
        </authorList>
    </citation>
    <scope>NUCLEOTIDE SEQUENCE</scope>
    <source>
        <strain evidence="2">AA-2017</strain>
        <tissue evidence="2">Whole larva</tissue>
    </source>
</reference>
<dbReference type="EMBL" id="JAACXV010000415">
    <property type="protein sequence ID" value="KAF7277699.1"/>
    <property type="molecule type" value="Genomic_DNA"/>
</dbReference>
<feature type="compositionally biased region" description="Basic residues" evidence="1">
    <location>
        <begin position="35"/>
        <end position="47"/>
    </location>
</feature>
<keyword evidence="3" id="KW-1185">Reference proteome</keyword>
<sequence>MINNICLAGLRHWSILHSLLPTFSSDLATSSTKGGYRRSPHKSRRRRRPRRLILSPHQITQAHDLSHRAPIFRISSFDKTSPGRAKKLPPYICPILLVRLCDDQRRNSTARSGASVFSLNATTTAFLPLDKYGIILIFLSSKSFTIPEYAVLKCR</sequence>
<comment type="caution">
    <text evidence="2">The sequence shown here is derived from an EMBL/GenBank/DDBJ whole genome shotgun (WGS) entry which is preliminary data.</text>
</comment>
<protein>
    <submittedName>
        <fullName evidence="2">Uncharacterized protein</fullName>
    </submittedName>
</protein>
<name>A0A834IDI4_RHYFE</name>